<dbReference type="Proteomes" id="UP000001880">
    <property type="component" value="Chromosome"/>
</dbReference>
<name>D0LSB8_HALO1</name>
<dbReference type="EMBL" id="CP001804">
    <property type="protein sequence ID" value="ACY15617.1"/>
    <property type="molecule type" value="Genomic_DNA"/>
</dbReference>
<feature type="domain" description="Putative zinc-finger" evidence="2">
    <location>
        <begin position="14"/>
        <end position="41"/>
    </location>
</feature>
<accession>D0LSB8</accession>
<evidence type="ECO:0000313" key="4">
    <source>
        <dbReference type="Proteomes" id="UP000001880"/>
    </source>
</evidence>
<dbReference type="STRING" id="502025.Hoch_3115"/>
<dbReference type="Gene3D" id="1.10.10.1320">
    <property type="entry name" value="Anti-sigma factor, zinc-finger domain"/>
    <property type="match status" value="1"/>
</dbReference>
<reference evidence="3 4" key="1">
    <citation type="journal article" date="2010" name="Stand. Genomic Sci.">
        <title>Complete genome sequence of Haliangium ochraceum type strain (SMP-2).</title>
        <authorList>
            <consortium name="US DOE Joint Genome Institute (JGI-PGF)"/>
            <person name="Ivanova N."/>
            <person name="Daum C."/>
            <person name="Lang E."/>
            <person name="Abt B."/>
            <person name="Kopitz M."/>
            <person name="Saunders E."/>
            <person name="Lapidus A."/>
            <person name="Lucas S."/>
            <person name="Glavina Del Rio T."/>
            <person name="Nolan M."/>
            <person name="Tice H."/>
            <person name="Copeland A."/>
            <person name="Cheng J.F."/>
            <person name="Chen F."/>
            <person name="Bruce D."/>
            <person name="Goodwin L."/>
            <person name="Pitluck S."/>
            <person name="Mavromatis K."/>
            <person name="Pati A."/>
            <person name="Mikhailova N."/>
            <person name="Chen A."/>
            <person name="Palaniappan K."/>
            <person name="Land M."/>
            <person name="Hauser L."/>
            <person name="Chang Y.J."/>
            <person name="Jeffries C.D."/>
            <person name="Detter J.C."/>
            <person name="Brettin T."/>
            <person name="Rohde M."/>
            <person name="Goker M."/>
            <person name="Bristow J."/>
            <person name="Markowitz V."/>
            <person name="Eisen J.A."/>
            <person name="Hugenholtz P."/>
            <person name="Kyrpides N.C."/>
            <person name="Klenk H.P."/>
        </authorList>
    </citation>
    <scope>NUCLEOTIDE SEQUENCE [LARGE SCALE GENOMIC DNA]</scope>
    <source>
        <strain evidence="4">DSM 14365 / CIP 107738 / JCM 11303 / AJ 13395 / SMP-2</strain>
    </source>
</reference>
<evidence type="ECO:0000259" key="2">
    <source>
        <dbReference type="Pfam" id="PF13490"/>
    </source>
</evidence>
<keyword evidence="1" id="KW-0812">Transmembrane</keyword>
<organism evidence="3 4">
    <name type="scientific">Haliangium ochraceum (strain DSM 14365 / JCM 11303 / SMP-2)</name>
    <dbReference type="NCBI Taxonomy" id="502025"/>
    <lineage>
        <taxon>Bacteria</taxon>
        <taxon>Pseudomonadati</taxon>
        <taxon>Myxococcota</taxon>
        <taxon>Polyangia</taxon>
        <taxon>Haliangiales</taxon>
        <taxon>Kofleriaceae</taxon>
        <taxon>Haliangium</taxon>
    </lineage>
</organism>
<sequence length="292" mass="30656">MVDSTGDCVSNLRIDRWLGGELDADERERFAAHIEVCRPCAARVEAFGGFRDDFAAAPMPAALAAAFAAAGAEPGANAKTETETEAEDGAPAAAERALTVHHGGRADAREGIATRPSARRRPWLAVAPVLAAAAAVLLWLRVPAAPEGEFVTGERSKGSAHLTAYVVRDGVANAAHAGEIVHPDDILQMVYTATEPGYLAVLSRDGAGVVSVYFDDESGRAAAMEAGRELSLPHSITLDDVLGRETLYTLFCTGPAELGGLREQLADAFEPAAVRAPAGCRIETMDLEKRAP</sequence>
<dbReference type="AlphaFoldDB" id="D0LSB8"/>
<dbReference type="OrthoDB" id="5514516at2"/>
<evidence type="ECO:0000256" key="1">
    <source>
        <dbReference type="SAM" id="Phobius"/>
    </source>
</evidence>
<dbReference type="HOGENOM" id="CLU_1004370_0_0_7"/>
<feature type="transmembrane region" description="Helical" evidence="1">
    <location>
        <begin position="123"/>
        <end position="142"/>
    </location>
</feature>
<gene>
    <name evidence="3" type="ordered locus">Hoch_3115</name>
</gene>
<evidence type="ECO:0000313" key="3">
    <source>
        <dbReference type="EMBL" id="ACY15617.1"/>
    </source>
</evidence>
<keyword evidence="4" id="KW-1185">Reference proteome</keyword>
<dbReference type="InterPro" id="IPR041916">
    <property type="entry name" value="Anti_sigma_zinc_sf"/>
</dbReference>
<dbReference type="KEGG" id="hoh:Hoch_3115"/>
<protein>
    <recommendedName>
        <fullName evidence="2">Putative zinc-finger domain-containing protein</fullName>
    </recommendedName>
</protein>
<dbReference type="RefSeq" id="WP_012828217.1">
    <property type="nucleotide sequence ID" value="NC_013440.1"/>
</dbReference>
<dbReference type="Pfam" id="PF13490">
    <property type="entry name" value="zf-HC2"/>
    <property type="match status" value="1"/>
</dbReference>
<keyword evidence="1" id="KW-1133">Transmembrane helix</keyword>
<dbReference type="eggNOG" id="COG5662">
    <property type="taxonomic scope" value="Bacteria"/>
</dbReference>
<keyword evidence="1" id="KW-0472">Membrane</keyword>
<dbReference type="InterPro" id="IPR027383">
    <property type="entry name" value="Znf_put"/>
</dbReference>
<proteinExistence type="predicted"/>